<dbReference type="GeneID" id="93788817"/>
<dbReference type="CDD" id="cd00093">
    <property type="entry name" value="HTH_XRE"/>
    <property type="match status" value="1"/>
</dbReference>
<reference evidence="4 7" key="3">
    <citation type="submission" date="2020-11" db="EMBL/GenBank/DDBJ databases">
        <authorList>
            <consortium name="Pathogen Informatics"/>
        </authorList>
    </citation>
    <scope>NUCLEOTIDE SEQUENCE [LARGE SCALE GENOMIC DNA]</scope>
    <source>
        <strain evidence="4 7">NCTC12218</strain>
    </source>
</reference>
<dbReference type="EMBL" id="LR962863">
    <property type="protein sequence ID" value="CAD7358466.1"/>
    <property type="molecule type" value="Genomic_DNA"/>
</dbReference>
<dbReference type="PANTHER" id="PTHR46558">
    <property type="entry name" value="TRACRIPTIONAL REGULATORY PROTEIN-RELATED-RELATED"/>
    <property type="match status" value="1"/>
</dbReference>
<dbReference type="PROSITE" id="PS50943">
    <property type="entry name" value="HTH_CROC1"/>
    <property type="match status" value="1"/>
</dbReference>
<dbReference type="AlphaFoldDB" id="A0A7Z7VW21"/>
<gene>
    <name evidence="6" type="primary">immR_1</name>
    <name evidence="5" type="ORF">C1O36_09195</name>
    <name evidence="6" type="ORF">NCTC12218_00046</name>
</gene>
<evidence type="ECO:0000256" key="1">
    <source>
        <dbReference type="ARBA" id="ARBA00023125"/>
    </source>
</evidence>
<protein>
    <submittedName>
        <fullName evidence="6">Transcriptional regulator</fullName>
    </submittedName>
</protein>
<evidence type="ECO:0000313" key="7">
    <source>
        <dbReference type="Proteomes" id="UP000264146"/>
    </source>
</evidence>
<dbReference type="GO" id="GO:0003677">
    <property type="term" value="F:DNA binding"/>
    <property type="evidence" value="ECO:0007669"/>
    <property type="project" value="UniProtKB-KW"/>
</dbReference>
<evidence type="ECO:0000313" key="8">
    <source>
        <dbReference type="Proteomes" id="UP000572988"/>
    </source>
</evidence>
<dbReference type="SUPFAM" id="SSF47413">
    <property type="entry name" value="lambda repressor-like DNA-binding domains"/>
    <property type="match status" value="1"/>
</dbReference>
<dbReference type="InterPro" id="IPR001387">
    <property type="entry name" value="Cro/C1-type_HTH"/>
</dbReference>
<dbReference type="EMBL" id="UHEF01000001">
    <property type="protein sequence ID" value="SUM85801.1"/>
    <property type="molecule type" value="Genomic_DNA"/>
</dbReference>
<evidence type="ECO:0000313" key="5">
    <source>
        <dbReference type="EMBL" id="NHA34682.1"/>
    </source>
</evidence>
<organism evidence="6">
    <name type="scientific">Staphylococcus schleiferi</name>
    <dbReference type="NCBI Taxonomy" id="1295"/>
    <lineage>
        <taxon>Bacteria</taxon>
        <taxon>Bacillati</taxon>
        <taxon>Bacillota</taxon>
        <taxon>Bacilli</taxon>
        <taxon>Bacillales</taxon>
        <taxon>Staphylococcaceae</taxon>
        <taxon>Staphylococcus</taxon>
    </lineage>
</organism>
<feature type="transmembrane region" description="Helical" evidence="2">
    <location>
        <begin position="81"/>
        <end position="100"/>
    </location>
</feature>
<dbReference type="InterPro" id="IPR010982">
    <property type="entry name" value="Lambda_DNA-bd_dom_sf"/>
</dbReference>
<reference evidence="6" key="2">
    <citation type="submission" date="2018-06" db="EMBL/GenBank/DDBJ databases">
        <authorList>
            <consortium name="Pathogen Informatics"/>
            <person name="Doyle S."/>
        </authorList>
    </citation>
    <scope>NUCLEOTIDE SEQUENCE [LARGE SCALE GENOMIC DNA]</scope>
    <source>
        <strain evidence="6">NCTC12218</strain>
    </source>
</reference>
<accession>A0A7Z7VW21</accession>
<keyword evidence="2" id="KW-1133">Transmembrane helix</keyword>
<keyword evidence="1" id="KW-0238">DNA-binding</keyword>
<evidence type="ECO:0000313" key="6">
    <source>
        <dbReference type="EMBL" id="SUM85801.1"/>
    </source>
</evidence>
<dbReference type="Proteomes" id="UP000264146">
    <property type="component" value="Chromosome"/>
</dbReference>
<evidence type="ECO:0000256" key="2">
    <source>
        <dbReference type="SAM" id="Phobius"/>
    </source>
</evidence>
<dbReference type="PANTHER" id="PTHR46558:SF15">
    <property type="entry name" value="HELIX-TURN-HELIX DOMAIN PROTEIN"/>
    <property type="match status" value="1"/>
</dbReference>
<feature type="transmembrane region" description="Helical" evidence="2">
    <location>
        <begin position="166"/>
        <end position="187"/>
    </location>
</feature>
<keyword evidence="2" id="KW-0472">Membrane</keyword>
<name>A0A7Z7VW21_STASC</name>
<proteinExistence type="predicted"/>
<evidence type="ECO:0000313" key="4">
    <source>
        <dbReference type="EMBL" id="CAD7358466.1"/>
    </source>
</evidence>
<dbReference type="Pfam" id="PF01381">
    <property type="entry name" value="HTH_3"/>
    <property type="match status" value="1"/>
</dbReference>
<dbReference type="SMART" id="SM00530">
    <property type="entry name" value="HTH_XRE"/>
    <property type="match status" value="1"/>
</dbReference>
<dbReference type="RefSeq" id="WP_126496488.1">
    <property type="nucleotide sequence ID" value="NZ_CALYEE010000001.1"/>
</dbReference>
<evidence type="ECO:0000259" key="3">
    <source>
        <dbReference type="PROSITE" id="PS50943"/>
    </source>
</evidence>
<dbReference type="Proteomes" id="UP000572988">
    <property type="component" value="Unassembled WGS sequence"/>
</dbReference>
<sequence>MDVGNQIRYYRKENKLSQVELAEKIYVSSQTISNWENERSYPDLHNLIALTSLFNVSLDELVKGDVLKMKNAIDLSNMDKYAKLMILFTVLSAIALGAALKFSDGWFGLLVPAILWIISFYFSLKIERLKKKYDVQTYKEILDYMENGEKRTIVYRNNTKYFIEKTVTVISFVAIFLILVLISIFLFDLL</sequence>
<feature type="domain" description="HTH cro/C1-type" evidence="3">
    <location>
        <begin position="7"/>
        <end position="61"/>
    </location>
</feature>
<keyword evidence="8" id="KW-1185">Reference proteome</keyword>
<feature type="transmembrane region" description="Helical" evidence="2">
    <location>
        <begin position="106"/>
        <end position="124"/>
    </location>
</feature>
<dbReference type="EMBL" id="POVK01000031">
    <property type="protein sequence ID" value="NHA34682.1"/>
    <property type="molecule type" value="Genomic_DNA"/>
</dbReference>
<reference evidence="5 8" key="1">
    <citation type="submission" date="2018-01" db="EMBL/GenBank/DDBJ databases">
        <title>Complete genome sequence of Staphylococcus Scheliferi isolated from human.</title>
        <authorList>
            <person name="Abouelkhair M.A."/>
            <person name="Bemis D.A."/>
            <person name="Kania S.A."/>
        </authorList>
    </citation>
    <scope>NUCLEOTIDE SEQUENCE [LARGE SCALE GENOMIC DNA]</scope>
    <source>
        <strain evidence="5 8">ATCC 43808</strain>
    </source>
</reference>
<dbReference type="Gene3D" id="1.10.260.40">
    <property type="entry name" value="lambda repressor-like DNA-binding domains"/>
    <property type="match status" value="1"/>
</dbReference>
<keyword evidence="2" id="KW-0812">Transmembrane</keyword>